<feature type="region of interest" description="Disordered" evidence="3">
    <location>
        <begin position="98"/>
        <end position="134"/>
    </location>
</feature>
<evidence type="ECO:0000256" key="2">
    <source>
        <dbReference type="PROSITE-ProRule" id="PRU00176"/>
    </source>
</evidence>
<dbReference type="GO" id="GO:0003723">
    <property type="term" value="F:RNA binding"/>
    <property type="evidence" value="ECO:0007669"/>
    <property type="project" value="UniProtKB-UniRule"/>
</dbReference>
<dbReference type="InterPro" id="IPR000504">
    <property type="entry name" value="RRM_dom"/>
</dbReference>
<evidence type="ECO:0000313" key="5">
    <source>
        <dbReference type="EMBL" id="KHN69798.1"/>
    </source>
</evidence>
<evidence type="ECO:0000256" key="1">
    <source>
        <dbReference type="ARBA" id="ARBA00022884"/>
    </source>
</evidence>
<dbReference type="Proteomes" id="UP000031056">
    <property type="component" value="Unassembled WGS sequence"/>
</dbReference>
<reference evidence="5 6" key="1">
    <citation type="journal article" date="2014" name="MBio">
        <title>The Ordospora colligata genome; evolution of extreme reduction in microsporidia and host-to-parasite horizontal gene transfer.</title>
        <authorList>
            <person name="Pombert J.-F."/>
            <person name="Haag K.L."/>
            <person name="Beidas S."/>
            <person name="Ebert D."/>
            <person name="Keeling P.J."/>
        </authorList>
    </citation>
    <scope>NUCLEOTIDE SEQUENCE [LARGE SCALE GENOMIC DNA]</scope>
    <source>
        <strain evidence="5 6">OC4</strain>
    </source>
</reference>
<protein>
    <recommendedName>
        <fullName evidence="4">RRM domain-containing protein</fullName>
    </recommendedName>
</protein>
<dbReference type="InterPro" id="IPR012677">
    <property type="entry name" value="Nucleotide-bd_a/b_plait_sf"/>
</dbReference>
<dbReference type="Gene3D" id="3.30.70.330">
    <property type="match status" value="1"/>
</dbReference>
<organism evidence="5 6">
    <name type="scientific">Ordospora colligata OC4</name>
    <dbReference type="NCBI Taxonomy" id="1354746"/>
    <lineage>
        <taxon>Eukaryota</taxon>
        <taxon>Fungi</taxon>
        <taxon>Fungi incertae sedis</taxon>
        <taxon>Microsporidia</taxon>
        <taxon>Ordosporidae</taxon>
        <taxon>Ordospora</taxon>
    </lineage>
</organism>
<accession>A0A0B2UKF0</accession>
<evidence type="ECO:0000313" key="6">
    <source>
        <dbReference type="Proteomes" id="UP000031056"/>
    </source>
</evidence>
<gene>
    <name evidence="5" type="ORF">M896_052080</name>
</gene>
<dbReference type="AlphaFoldDB" id="A0A0B2UKF0"/>
<feature type="region of interest" description="Disordered" evidence="3">
    <location>
        <begin position="256"/>
        <end position="294"/>
    </location>
</feature>
<dbReference type="OrthoDB" id="1099063at2759"/>
<dbReference type="Pfam" id="PF00076">
    <property type="entry name" value="RRM_1"/>
    <property type="match status" value="1"/>
</dbReference>
<dbReference type="GeneID" id="26261861"/>
<dbReference type="EMBL" id="JOKQ01000005">
    <property type="protein sequence ID" value="KHN69798.1"/>
    <property type="molecule type" value="Genomic_DNA"/>
</dbReference>
<dbReference type="PANTHER" id="PTHR11176">
    <property type="entry name" value="BOULE-RELATED"/>
    <property type="match status" value="1"/>
</dbReference>
<evidence type="ECO:0000259" key="4">
    <source>
        <dbReference type="PROSITE" id="PS50102"/>
    </source>
</evidence>
<sequence length="294" mass="33977">MQIFIGKIPAQVTEEGIREYFKQFGEISELILKDTFGFLSFTSEDSVTKVLNQRSHVIDGGVIAVEKANGRKRSLATEYSDRYADVSRAPYDRKYVPRAPYETRPMPPGRYEPRYPDNRYAPQDYYRGEPMRMGGDPRRDREYCDYCNGCPIHGIRETMDLRKRHQPLTPKDYPNNYLKVVFENIAPNTSIEDFKTFLRENGFEPTYARLGYTGNHAVIEFKNFDDKDNSMKQFDGADYHGHILKTRSYLPKDEYKIREKEPHVKNENTTEANAAETQSDAPGAFEGDAEKTDG</sequence>
<name>A0A0B2UKF0_9MICR</name>
<feature type="domain" description="RRM" evidence="4">
    <location>
        <begin position="1"/>
        <end position="82"/>
    </location>
</feature>
<dbReference type="SMART" id="SM00360">
    <property type="entry name" value="RRM"/>
    <property type="match status" value="2"/>
</dbReference>
<feature type="compositionally biased region" description="Basic and acidic residues" evidence="3">
    <location>
        <begin position="256"/>
        <end position="268"/>
    </location>
</feature>
<dbReference type="PANTHER" id="PTHR11176:SF57">
    <property type="entry name" value="PROTEIN BOULE"/>
    <property type="match status" value="1"/>
</dbReference>
<dbReference type="VEuPathDB" id="MicrosporidiaDB:M896_052080"/>
<proteinExistence type="predicted"/>
<keyword evidence="1 2" id="KW-0694">RNA-binding</keyword>
<keyword evidence="6" id="KW-1185">Reference proteome</keyword>
<dbReference type="InterPro" id="IPR035979">
    <property type="entry name" value="RBD_domain_sf"/>
</dbReference>
<dbReference type="SUPFAM" id="SSF54928">
    <property type="entry name" value="RNA-binding domain, RBD"/>
    <property type="match status" value="1"/>
</dbReference>
<evidence type="ECO:0000256" key="3">
    <source>
        <dbReference type="SAM" id="MobiDB-lite"/>
    </source>
</evidence>
<dbReference type="InParanoid" id="A0A0B2UKF0"/>
<comment type="caution">
    <text evidence="5">The sequence shown here is derived from an EMBL/GenBank/DDBJ whole genome shotgun (WGS) entry which is preliminary data.</text>
</comment>
<dbReference type="HOGENOM" id="CLU_940185_0_0_1"/>
<dbReference type="PROSITE" id="PS50102">
    <property type="entry name" value="RRM"/>
    <property type="match status" value="1"/>
</dbReference>
<dbReference type="RefSeq" id="XP_014563840.1">
    <property type="nucleotide sequence ID" value="XM_014708354.1"/>
</dbReference>
<dbReference type="STRING" id="1354746.A0A0B2UKF0"/>